<sequence length="577" mass="64131">MRTRPSITWVIVVAMFYFLASLSQLQAKTIDPYKVLGIDKNASQREIQKAFHKLSLQYHPDKNKAKGAQEKFAQINDAYEILSDEEKRKNYDMFGDEKGNPGFHAGHPGGQSGYTYVRTGGPAQSHFTFKPGEWQNMGGQGGSKRFSFSFGSSGNSDPFGFDFSDVFDNVFADGGGGRFGNGFGSSKSSQSGSKSSPKSFRAINSHIYKQEIENEGMTWLLLSYTPSLKGTQYFEYTVEEVVSSLQGALKVGSINCEKEVSFCKELGVYPHKGPRLFIFSYKENEKGSLVEYSGDLTVKNLKAFCVEHCPRFSKRIDLNHLDQLSTSGKLPRVLLLTTKKDTPVIWRVLSGVYHKRIAFSDAEVHDFSDPILKRLGVDALPAIVGWLPNGEKRILKTGISVKDLESPILDLTNILDNFEKVSKKEGSGQAKKAQTDSDERHIQLLSKSNTDVLCGEKTPVCIIGAFRSSKAREKLESILSLVSQKSLSRRPNHGASSSKDSISYALLDASKQQSFLTAFDKKGFKSSDKLLIAYKPKRGKYSVFMSEMTIEEVENFISSVLSGDIPFRETRGKPLLK</sequence>
<evidence type="ECO:0000256" key="1">
    <source>
        <dbReference type="SAM" id="SignalP"/>
    </source>
</evidence>
<dbReference type="InterPro" id="IPR036249">
    <property type="entry name" value="Thioredoxin-like_sf"/>
</dbReference>
<dbReference type="InterPro" id="IPR018253">
    <property type="entry name" value="DnaJ_domain_CS"/>
</dbReference>
<dbReference type="InterPro" id="IPR001623">
    <property type="entry name" value="DnaJ_domain"/>
</dbReference>
<evidence type="ECO:0000313" key="4">
    <source>
        <dbReference type="RefSeq" id="XP_027352211.1"/>
    </source>
</evidence>
<reference evidence="3" key="1">
    <citation type="journal article" date="2019" name="Toxins">
        <title>Detection of Abrin-Like and Prepropulchellin-Like Toxin Genes and Transcripts Using Whole Genome Sequencing and Full-Length Transcript Sequencing of Abrus precatorius.</title>
        <authorList>
            <person name="Hovde B.T."/>
            <person name="Daligault H.E."/>
            <person name="Hanschen E.R."/>
            <person name="Kunde Y.A."/>
            <person name="Johnson M.B."/>
            <person name="Starkenburg S.R."/>
            <person name="Johnson S.L."/>
        </authorList>
    </citation>
    <scope>NUCLEOTIDE SEQUENCE [LARGE SCALE GENOMIC DNA]</scope>
</reference>
<dbReference type="RefSeq" id="XP_027352211.1">
    <property type="nucleotide sequence ID" value="XM_027496410.1"/>
</dbReference>
<dbReference type="Pfam" id="PF13848">
    <property type="entry name" value="Thioredoxin_6"/>
    <property type="match status" value="1"/>
</dbReference>
<keyword evidence="3" id="KW-1185">Reference proteome</keyword>
<dbReference type="SUPFAM" id="SSF52833">
    <property type="entry name" value="Thioredoxin-like"/>
    <property type="match status" value="1"/>
</dbReference>
<proteinExistence type="predicted"/>
<evidence type="ECO:0000313" key="3">
    <source>
        <dbReference type="Proteomes" id="UP000694853"/>
    </source>
</evidence>
<protein>
    <submittedName>
        <fullName evidence="4">DnaJ protein ERDJ3A isoform X1</fullName>
    </submittedName>
</protein>
<accession>A0A8B8L7D0</accession>
<dbReference type="KEGG" id="aprc:113863035"/>
<dbReference type="GeneID" id="113863035"/>
<evidence type="ECO:0000259" key="2">
    <source>
        <dbReference type="PROSITE" id="PS50076"/>
    </source>
</evidence>
<dbReference type="InterPro" id="IPR036869">
    <property type="entry name" value="J_dom_sf"/>
</dbReference>
<dbReference type="PRINTS" id="PR00625">
    <property type="entry name" value="JDOMAIN"/>
</dbReference>
<dbReference type="Gene3D" id="1.10.287.110">
    <property type="entry name" value="DnaJ domain"/>
    <property type="match status" value="1"/>
</dbReference>
<feature type="domain" description="J" evidence="2">
    <location>
        <begin position="31"/>
        <end position="95"/>
    </location>
</feature>
<dbReference type="PROSITE" id="PS00636">
    <property type="entry name" value="DNAJ_1"/>
    <property type="match status" value="1"/>
</dbReference>
<dbReference type="SMART" id="SM00271">
    <property type="entry name" value="DnaJ"/>
    <property type="match status" value="1"/>
</dbReference>
<organism evidence="3 4">
    <name type="scientific">Abrus precatorius</name>
    <name type="common">Indian licorice</name>
    <name type="synonym">Glycine abrus</name>
    <dbReference type="NCBI Taxonomy" id="3816"/>
    <lineage>
        <taxon>Eukaryota</taxon>
        <taxon>Viridiplantae</taxon>
        <taxon>Streptophyta</taxon>
        <taxon>Embryophyta</taxon>
        <taxon>Tracheophyta</taxon>
        <taxon>Spermatophyta</taxon>
        <taxon>Magnoliopsida</taxon>
        <taxon>eudicotyledons</taxon>
        <taxon>Gunneridae</taxon>
        <taxon>Pentapetalae</taxon>
        <taxon>rosids</taxon>
        <taxon>fabids</taxon>
        <taxon>Fabales</taxon>
        <taxon>Fabaceae</taxon>
        <taxon>Papilionoideae</taxon>
        <taxon>50 kb inversion clade</taxon>
        <taxon>NPAAA clade</taxon>
        <taxon>indigoferoid/millettioid clade</taxon>
        <taxon>Abreae</taxon>
        <taxon>Abrus</taxon>
    </lineage>
</organism>
<reference evidence="4" key="2">
    <citation type="submission" date="2025-08" db="UniProtKB">
        <authorList>
            <consortium name="RefSeq"/>
        </authorList>
    </citation>
    <scope>IDENTIFICATION</scope>
    <source>
        <tissue evidence="4">Young leaves</tissue>
    </source>
</reference>
<dbReference type="OrthoDB" id="10250354at2759"/>
<dbReference type="AlphaFoldDB" id="A0A8B8L7D0"/>
<feature type="signal peptide" evidence="1">
    <location>
        <begin position="1"/>
        <end position="27"/>
    </location>
</feature>
<gene>
    <name evidence="4" type="primary">LOC113863035</name>
</gene>
<dbReference type="Gene3D" id="3.40.30.10">
    <property type="entry name" value="Glutaredoxin"/>
    <property type="match status" value="1"/>
</dbReference>
<dbReference type="Pfam" id="PF00226">
    <property type="entry name" value="DnaJ"/>
    <property type="match status" value="1"/>
</dbReference>
<dbReference type="PANTHER" id="PTHR45184:SF1">
    <property type="entry name" value="DNAJ PROTEIN ERDJ3A"/>
    <property type="match status" value="1"/>
</dbReference>
<dbReference type="PANTHER" id="PTHR45184">
    <property type="entry name" value="DNAJ PROTEIN ERDJ3A"/>
    <property type="match status" value="1"/>
</dbReference>
<dbReference type="CDD" id="cd06257">
    <property type="entry name" value="DnaJ"/>
    <property type="match status" value="1"/>
</dbReference>
<dbReference type="SUPFAM" id="SSF46565">
    <property type="entry name" value="Chaperone J-domain"/>
    <property type="match status" value="1"/>
</dbReference>
<dbReference type="InterPro" id="IPR052842">
    <property type="entry name" value="ER_Co-chaperone"/>
</dbReference>
<keyword evidence="1" id="KW-0732">Signal</keyword>
<dbReference type="PROSITE" id="PS50076">
    <property type="entry name" value="DNAJ_2"/>
    <property type="match status" value="1"/>
</dbReference>
<dbReference type="Proteomes" id="UP000694853">
    <property type="component" value="Unplaced"/>
</dbReference>
<name>A0A8B8L7D0_ABRPR</name>
<feature type="chain" id="PRO_5034443940" evidence="1">
    <location>
        <begin position="28"/>
        <end position="577"/>
    </location>
</feature>